<keyword evidence="11" id="KW-1185">Reference proteome</keyword>
<dbReference type="InterPro" id="IPR019756">
    <property type="entry name" value="Pept_S26A_signal_pept_1_Ser-AS"/>
</dbReference>
<dbReference type="GO" id="GO:0009003">
    <property type="term" value="F:signal peptidase activity"/>
    <property type="evidence" value="ECO:0007669"/>
    <property type="project" value="UniProtKB-EC"/>
</dbReference>
<proteinExistence type="inferred from homology"/>
<reference evidence="10" key="1">
    <citation type="submission" date="2021-03" db="EMBL/GenBank/DDBJ databases">
        <authorList>
            <person name="Sun Q."/>
        </authorList>
    </citation>
    <scope>NUCLEOTIDE SEQUENCE</scope>
    <source>
        <strain evidence="10">CCM 8862</strain>
    </source>
</reference>
<dbReference type="PROSITE" id="PS00501">
    <property type="entry name" value="SPASE_I_1"/>
    <property type="match status" value="1"/>
</dbReference>
<evidence type="ECO:0000259" key="9">
    <source>
        <dbReference type="Pfam" id="PF10502"/>
    </source>
</evidence>
<dbReference type="GO" id="GO:0006465">
    <property type="term" value="P:signal peptide processing"/>
    <property type="evidence" value="ECO:0007669"/>
    <property type="project" value="InterPro"/>
</dbReference>
<dbReference type="PANTHER" id="PTHR43390">
    <property type="entry name" value="SIGNAL PEPTIDASE I"/>
    <property type="match status" value="1"/>
</dbReference>
<protein>
    <recommendedName>
        <fullName evidence="4 8">Signal peptidase I</fullName>
        <ecNumber evidence="4 8">3.4.21.89</ecNumber>
    </recommendedName>
</protein>
<feature type="domain" description="Peptidase S26" evidence="9">
    <location>
        <begin position="37"/>
        <end position="243"/>
    </location>
</feature>
<dbReference type="InterPro" id="IPR036286">
    <property type="entry name" value="LexA/Signal_pep-like_sf"/>
</dbReference>
<evidence type="ECO:0000313" key="10">
    <source>
        <dbReference type="EMBL" id="MBN9643195.1"/>
    </source>
</evidence>
<dbReference type="RefSeq" id="WP_207118294.1">
    <property type="nucleotide sequence ID" value="NZ_JAFLEQ010000003.1"/>
</dbReference>
<keyword evidence="5 8" id="KW-0645">Protease</keyword>
<dbReference type="Pfam" id="PF10502">
    <property type="entry name" value="Peptidase_S26"/>
    <property type="match status" value="1"/>
</dbReference>
<dbReference type="Proteomes" id="UP000664332">
    <property type="component" value="Unassembled WGS sequence"/>
</dbReference>
<gene>
    <name evidence="10" type="primary">lepB</name>
    <name evidence="10" type="ORF">JZY06_00895</name>
</gene>
<keyword evidence="6 8" id="KW-0378">Hydrolase</keyword>
<comment type="catalytic activity">
    <reaction evidence="1 8">
        <text>Cleavage of hydrophobic, N-terminal signal or leader sequences from secreted and periplasmic proteins.</text>
        <dbReference type="EC" id="3.4.21.89"/>
    </reaction>
</comment>
<dbReference type="GO" id="GO:0005886">
    <property type="term" value="C:plasma membrane"/>
    <property type="evidence" value="ECO:0007669"/>
    <property type="project" value="UniProtKB-SubCell"/>
</dbReference>
<dbReference type="PANTHER" id="PTHR43390:SF1">
    <property type="entry name" value="CHLOROPLAST PROCESSING PEPTIDASE"/>
    <property type="match status" value="1"/>
</dbReference>
<dbReference type="EC" id="3.4.21.89" evidence="4 8"/>
<dbReference type="InterPro" id="IPR000223">
    <property type="entry name" value="Pept_S26A_signal_pept_1"/>
</dbReference>
<evidence type="ECO:0000256" key="3">
    <source>
        <dbReference type="ARBA" id="ARBA00009370"/>
    </source>
</evidence>
<dbReference type="InterPro" id="IPR019758">
    <property type="entry name" value="Pept_S26A_signal_pept_1_CS"/>
</dbReference>
<organism evidence="10 11">
    <name type="scientific">Corynebacterium mendelii</name>
    <dbReference type="NCBI Taxonomy" id="2765362"/>
    <lineage>
        <taxon>Bacteria</taxon>
        <taxon>Bacillati</taxon>
        <taxon>Actinomycetota</taxon>
        <taxon>Actinomycetes</taxon>
        <taxon>Mycobacteriales</taxon>
        <taxon>Corynebacteriaceae</taxon>
        <taxon>Corynebacterium</taxon>
    </lineage>
</organism>
<dbReference type="InterPro" id="IPR019533">
    <property type="entry name" value="Peptidase_S26"/>
</dbReference>
<dbReference type="GO" id="GO:0004252">
    <property type="term" value="F:serine-type endopeptidase activity"/>
    <property type="evidence" value="ECO:0007669"/>
    <property type="project" value="InterPro"/>
</dbReference>
<dbReference type="PRINTS" id="PR00727">
    <property type="entry name" value="LEADERPTASE"/>
</dbReference>
<dbReference type="SUPFAM" id="SSF51306">
    <property type="entry name" value="LexA/Signal peptidase"/>
    <property type="match status" value="1"/>
</dbReference>
<evidence type="ECO:0000256" key="5">
    <source>
        <dbReference type="ARBA" id="ARBA00022670"/>
    </source>
</evidence>
<evidence type="ECO:0000256" key="8">
    <source>
        <dbReference type="RuleBase" id="RU362042"/>
    </source>
</evidence>
<evidence type="ECO:0000256" key="6">
    <source>
        <dbReference type="ARBA" id="ARBA00022801"/>
    </source>
</evidence>
<dbReference type="CDD" id="cd06530">
    <property type="entry name" value="S26_SPase_I"/>
    <property type="match status" value="1"/>
</dbReference>
<keyword evidence="8" id="KW-0472">Membrane</keyword>
<evidence type="ECO:0000313" key="11">
    <source>
        <dbReference type="Proteomes" id="UP000664332"/>
    </source>
</evidence>
<dbReference type="AlphaFoldDB" id="A0A939DXS8"/>
<dbReference type="EMBL" id="JAFLEQ010000003">
    <property type="protein sequence ID" value="MBN9643195.1"/>
    <property type="molecule type" value="Genomic_DNA"/>
</dbReference>
<sequence length="265" mass="28863">MHRKRAGQNDRASVFEHLKKHQHPDADQGKPWYIEIPVVIVLTLLVVGLVQTFIGRLYVIPSESMEPTLHGCADCTGDRIFVNKLIYDFTAPKPGDVVVFRGPASWNEHFVSRRSSNPVIKAVQDAGSYAGLVAPDENNLVKRIVAVGGQTISCQEGDPGIMVDGTQIDSSYILTPPSRPESIDYGSRACGGNYFGPIKVPAGNVYVLGDNRTNSADSRYHLGDRYQGSVPLKDVIGKVQAIVLPLNRIGPVDNPDILHPPEDGN</sequence>
<evidence type="ECO:0000256" key="7">
    <source>
        <dbReference type="PIRSR" id="PIRSR600223-1"/>
    </source>
</evidence>
<evidence type="ECO:0000256" key="1">
    <source>
        <dbReference type="ARBA" id="ARBA00000677"/>
    </source>
</evidence>
<keyword evidence="8" id="KW-1133">Transmembrane helix</keyword>
<comment type="similarity">
    <text evidence="3 8">Belongs to the peptidase S26 family.</text>
</comment>
<dbReference type="NCBIfam" id="TIGR02227">
    <property type="entry name" value="sigpep_I_bact"/>
    <property type="match status" value="1"/>
</dbReference>
<evidence type="ECO:0000256" key="4">
    <source>
        <dbReference type="ARBA" id="ARBA00013208"/>
    </source>
</evidence>
<feature type="active site" evidence="7">
    <location>
        <position position="142"/>
    </location>
</feature>
<evidence type="ECO:0000256" key="2">
    <source>
        <dbReference type="ARBA" id="ARBA00004401"/>
    </source>
</evidence>
<feature type="active site" evidence="7">
    <location>
        <position position="64"/>
    </location>
</feature>
<keyword evidence="8" id="KW-0812">Transmembrane</keyword>
<comment type="subcellular location">
    <subcellularLocation>
        <location evidence="2">Cell membrane</location>
        <topology evidence="2">Single-pass type II membrane protein</topology>
    </subcellularLocation>
    <subcellularLocation>
        <location evidence="8">Membrane</location>
        <topology evidence="8">Single-pass type II membrane protein</topology>
    </subcellularLocation>
</comment>
<comment type="caution">
    <text evidence="10">The sequence shown here is derived from an EMBL/GenBank/DDBJ whole genome shotgun (WGS) entry which is preliminary data.</text>
</comment>
<feature type="transmembrane region" description="Helical" evidence="8">
    <location>
        <begin position="36"/>
        <end position="59"/>
    </location>
</feature>
<dbReference type="PROSITE" id="PS00761">
    <property type="entry name" value="SPASE_I_3"/>
    <property type="match status" value="1"/>
</dbReference>
<name>A0A939DXS8_9CORY</name>
<accession>A0A939DXS8</accession>
<dbReference type="Gene3D" id="2.10.109.10">
    <property type="entry name" value="Umud Fragment, subunit A"/>
    <property type="match status" value="1"/>
</dbReference>